<keyword evidence="3" id="KW-1185">Reference proteome</keyword>
<evidence type="ECO:0000256" key="1">
    <source>
        <dbReference type="SAM" id="SignalP"/>
    </source>
</evidence>
<feature type="chain" id="PRO_5031121778" evidence="1">
    <location>
        <begin position="22"/>
        <end position="167"/>
    </location>
</feature>
<sequence length="167" mass="17797">MRILIAAAGLATVLMSGSAVAQPVWRLDPGIMPRLVLVDGDKRTPSVTCYRGALSVSRDFGASSLPRYADSGTETEGSFRMSGKRYLKADGREIRYGRVGVTSTSEGMYAVSFYDIDPEVFMRSVAGAPELTIGIPGEAGKEAHYPLREFEPALAGLLAACAEEDAS</sequence>
<organism evidence="2 3">
    <name type="scientific">Aurantimonas endophytica</name>
    <dbReference type="NCBI Taxonomy" id="1522175"/>
    <lineage>
        <taxon>Bacteria</taxon>
        <taxon>Pseudomonadati</taxon>
        <taxon>Pseudomonadota</taxon>
        <taxon>Alphaproteobacteria</taxon>
        <taxon>Hyphomicrobiales</taxon>
        <taxon>Aurantimonadaceae</taxon>
        <taxon>Aurantimonas</taxon>
    </lineage>
</organism>
<evidence type="ECO:0000313" key="2">
    <source>
        <dbReference type="EMBL" id="MBB4002641.1"/>
    </source>
</evidence>
<evidence type="ECO:0000313" key="3">
    <source>
        <dbReference type="Proteomes" id="UP000588647"/>
    </source>
</evidence>
<keyword evidence="1" id="KW-0732">Signal</keyword>
<dbReference type="RefSeq" id="WP_183207204.1">
    <property type="nucleotide sequence ID" value="NZ_JAAAMM010000002.1"/>
</dbReference>
<accession>A0A7W6HCR7</accession>
<reference evidence="2 3" key="1">
    <citation type="submission" date="2020-08" db="EMBL/GenBank/DDBJ databases">
        <title>Genomic Encyclopedia of Type Strains, Phase IV (KMG-IV): sequencing the most valuable type-strain genomes for metagenomic binning, comparative biology and taxonomic classification.</title>
        <authorList>
            <person name="Goeker M."/>
        </authorList>
    </citation>
    <scope>NUCLEOTIDE SEQUENCE [LARGE SCALE GENOMIC DNA]</scope>
    <source>
        <strain evidence="2 3">DSM 103570</strain>
    </source>
</reference>
<dbReference type="AlphaFoldDB" id="A0A7W6HCR7"/>
<name>A0A7W6HCR7_9HYPH</name>
<proteinExistence type="predicted"/>
<protein>
    <submittedName>
        <fullName evidence="2">Uncharacterized protein</fullName>
    </submittedName>
</protein>
<gene>
    <name evidence="2" type="ORF">GGR03_001716</name>
</gene>
<comment type="caution">
    <text evidence="2">The sequence shown here is derived from an EMBL/GenBank/DDBJ whole genome shotgun (WGS) entry which is preliminary data.</text>
</comment>
<dbReference type="Proteomes" id="UP000588647">
    <property type="component" value="Unassembled WGS sequence"/>
</dbReference>
<dbReference type="EMBL" id="JACIEM010000002">
    <property type="protein sequence ID" value="MBB4002641.1"/>
    <property type="molecule type" value="Genomic_DNA"/>
</dbReference>
<feature type="signal peptide" evidence="1">
    <location>
        <begin position="1"/>
        <end position="21"/>
    </location>
</feature>